<sequence length="385" mass="42135">MQPFVEQYLTELIDEPKAAGDKPPPWWRRHNRLFWILISVTAAAVILCCTYIYLIGNVRQIEVTPEYLGGARPPKGSTGALNILLVGSDQQEIKNGGNAGERTDTIMLVHLSADRNEAAIVSFPRDSMVRLPACRSREGFPGQRPHVGMINSSFNYGIGCTWKTIESLTGIHIDHFVQLDFGGFRGIVDAIGGVDICIPEPIQDRYAQLNVPAGWQTLHGEQALAYVRARHSIGDGTDIGRIQRQQYFISAMARKAVGREILLHPARLLGLLNAATRSFTTDAGLTPAVMRDLALAAIRLSFDDIRFFTTPWRYSITSPGRVEWRQGSARKLFRLIAADQPLTDFDVGSVEPVALGPAVSDKPGGTTSQVQTATCSVGVQVGANQ</sequence>
<reference evidence="5" key="1">
    <citation type="submission" date="2017-11" db="EMBL/GenBank/DDBJ databases">
        <authorList>
            <person name="Kuznetsova I."/>
            <person name="Sazanova A."/>
            <person name="Chirak E."/>
            <person name="Safronova V."/>
            <person name="Willems A."/>
        </authorList>
    </citation>
    <scope>NUCLEOTIDE SEQUENCE [LARGE SCALE GENOMIC DNA]</scope>
    <source>
        <strain evidence="5">PEPV15</strain>
    </source>
</reference>
<comment type="caution">
    <text evidence="4">The sequence shown here is derived from an EMBL/GenBank/DDBJ whole genome shotgun (WGS) entry which is preliminary data.</text>
</comment>
<protein>
    <submittedName>
        <fullName evidence="4">LytR family transcriptional regulator</fullName>
    </submittedName>
</protein>
<dbReference type="PANTHER" id="PTHR33392:SF6">
    <property type="entry name" value="POLYISOPRENYL-TEICHOIC ACID--PEPTIDOGLYCAN TEICHOIC ACID TRANSFERASE TAGU"/>
    <property type="match status" value="1"/>
</dbReference>
<feature type="domain" description="Cell envelope-related transcriptional attenuator" evidence="3">
    <location>
        <begin position="102"/>
        <end position="256"/>
    </location>
</feature>
<feature type="transmembrane region" description="Helical" evidence="2">
    <location>
        <begin position="33"/>
        <end position="54"/>
    </location>
</feature>
<evidence type="ECO:0000313" key="5">
    <source>
        <dbReference type="Proteomes" id="UP000241158"/>
    </source>
</evidence>
<dbReference type="Pfam" id="PF03816">
    <property type="entry name" value="LytR_cpsA_psr"/>
    <property type="match status" value="1"/>
</dbReference>
<dbReference type="NCBIfam" id="TIGR00350">
    <property type="entry name" value="lytR_cpsA_psr"/>
    <property type="match status" value="1"/>
</dbReference>
<keyword evidence="5" id="KW-1185">Reference proteome</keyword>
<dbReference type="InterPro" id="IPR050922">
    <property type="entry name" value="LytR/CpsA/Psr_CW_biosynth"/>
</dbReference>
<dbReference type="Gene3D" id="3.40.630.190">
    <property type="entry name" value="LCP protein"/>
    <property type="match status" value="1"/>
</dbReference>
<dbReference type="AlphaFoldDB" id="A0A2P7AX62"/>
<keyword evidence="2" id="KW-0812">Transmembrane</keyword>
<proteinExistence type="inferred from homology"/>
<evidence type="ECO:0000256" key="2">
    <source>
        <dbReference type="SAM" id="Phobius"/>
    </source>
</evidence>
<keyword evidence="2" id="KW-1133">Transmembrane helix</keyword>
<accession>A0A2P7AX62</accession>
<keyword evidence="2" id="KW-0472">Membrane</keyword>
<evidence type="ECO:0000256" key="1">
    <source>
        <dbReference type="ARBA" id="ARBA00006068"/>
    </source>
</evidence>
<dbReference type="EMBL" id="PGGN01000002">
    <property type="protein sequence ID" value="PSH58801.1"/>
    <property type="molecule type" value="Genomic_DNA"/>
</dbReference>
<evidence type="ECO:0000313" key="4">
    <source>
        <dbReference type="EMBL" id="PSH58801.1"/>
    </source>
</evidence>
<comment type="similarity">
    <text evidence="1">Belongs to the LytR/CpsA/Psr (LCP) family.</text>
</comment>
<evidence type="ECO:0000259" key="3">
    <source>
        <dbReference type="Pfam" id="PF03816"/>
    </source>
</evidence>
<gene>
    <name evidence="4" type="ORF">CU100_11520</name>
</gene>
<dbReference type="InterPro" id="IPR004474">
    <property type="entry name" value="LytR_CpsA_psr"/>
</dbReference>
<dbReference type="OrthoDB" id="3759589at2"/>
<dbReference type="PANTHER" id="PTHR33392">
    <property type="entry name" value="POLYISOPRENYL-TEICHOIC ACID--PEPTIDOGLYCAN TEICHOIC ACID TRANSFERASE TAGU"/>
    <property type="match status" value="1"/>
</dbReference>
<name>A0A2P7AX62_9HYPH</name>
<dbReference type="Proteomes" id="UP000241158">
    <property type="component" value="Unassembled WGS sequence"/>
</dbReference>
<organism evidence="4 5">
    <name type="scientific">Phyllobacterium endophyticum</name>
    <dbReference type="NCBI Taxonomy" id="1149773"/>
    <lineage>
        <taxon>Bacteria</taxon>
        <taxon>Pseudomonadati</taxon>
        <taxon>Pseudomonadota</taxon>
        <taxon>Alphaproteobacteria</taxon>
        <taxon>Hyphomicrobiales</taxon>
        <taxon>Phyllobacteriaceae</taxon>
        <taxon>Phyllobacterium</taxon>
    </lineage>
</organism>